<proteinExistence type="predicted"/>
<feature type="region of interest" description="Disordered" evidence="2">
    <location>
        <begin position="324"/>
        <end position="392"/>
    </location>
</feature>
<gene>
    <name evidence="4" type="ORF">FA13DRAFT_1730952</name>
</gene>
<dbReference type="Pfam" id="PF24883">
    <property type="entry name" value="NPHP3_N"/>
    <property type="match status" value="1"/>
</dbReference>
<feature type="compositionally biased region" description="Basic and acidic residues" evidence="2">
    <location>
        <begin position="347"/>
        <end position="367"/>
    </location>
</feature>
<dbReference type="InterPro" id="IPR056884">
    <property type="entry name" value="NPHP3-like_N"/>
</dbReference>
<evidence type="ECO:0000256" key="2">
    <source>
        <dbReference type="SAM" id="MobiDB-lite"/>
    </source>
</evidence>
<feature type="domain" description="Nephrocystin 3-like N-terminal" evidence="3">
    <location>
        <begin position="76"/>
        <end position="157"/>
    </location>
</feature>
<dbReference type="InterPro" id="IPR027417">
    <property type="entry name" value="P-loop_NTPase"/>
</dbReference>
<comment type="caution">
    <text evidence="4">The sequence shown here is derived from an EMBL/GenBank/DDBJ whole genome shotgun (WGS) entry which is preliminary data.</text>
</comment>
<evidence type="ECO:0000313" key="5">
    <source>
        <dbReference type="Proteomes" id="UP000298030"/>
    </source>
</evidence>
<evidence type="ECO:0000259" key="3">
    <source>
        <dbReference type="Pfam" id="PF24883"/>
    </source>
</evidence>
<dbReference type="SUPFAM" id="SSF52540">
    <property type="entry name" value="P-loop containing nucleoside triphosphate hydrolases"/>
    <property type="match status" value="1"/>
</dbReference>
<evidence type="ECO:0000256" key="1">
    <source>
        <dbReference type="ARBA" id="ARBA00022737"/>
    </source>
</evidence>
<dbReference type="Proteomes" id="UP000298030">
    <property type="component" value="Unassembled WGS sequence"/>
</dbReference>
<dbReference type="AlphaFoldDB" id="A0A4Y7TI00"/>
<keyword evidence="5" id="KW-1185">Reference proteome</keyword>
<reference evidence="4 5" key="1">
    <citation type="journal article" date="2019" name="Nat. Ecol. Evol.">
        <title>Megaphylogeny resolves global patterns of mushroom evolution.</title>
        <authorList>
            <person name="Varga T."/>
            <person name="Krizsan K."/>
            <person name="Foldi C."/>
            <person name="Dima B."/>
            <person name="Sanchez-Garcia M."/>
            <person name="Sanchez-Ramirez S."/>
            <person name="Szollosi G.J."/>
            <person name="Szarkandi J.G."/>
            <person name="Papp V."/>
            <person name="Albert L."/>
            <person name="Andreopoulos W."/>
            <person name="Angelini C."/>
            <person name="Antonin V."/>
            <person name="Barry K.W."/>
            <person name="Bougher N.L."/>
            <person name="Buchanan P."/>
            <person name="Buyck B."/>
            <person name="Bense V."/>
            <person name="Catcheside P."/>
            <person name="Chovatia M."/>
            <person name="Cooper J."/>
            <person name="Damon W."/>
            <person name="Desjardin D."/>
            <person name="Finy P."/>
            <person name="Geml J."/>
            <person name="Haridas S."/>
            <person name="Hughes K."/>
            <person name="Justo A."/>
            <person name="Karasinski D."/>
            <person name="Kautmanova I."/>
            <person name="Kiss B."/>
            <person name="Kocsube S."/>
            <person name="Kotiranta H."/>
            <person name="LaButti K.M."/>
            <person name="Lechner B.E."/>
            <person name="Liimatainen K."/>
            <person name="Lipzen A."/>
            <person name="Lukacs Z."/>
            <person name="Mihaltcheva S."/>
            <person name="Morgado L.N."/>
            <person name="Niskanen T."/>
            <person name="Noordeloos M.E."/>
            <person name="Ohm R.A."/>
            <person name="Ortiz-Santana B."/>
            <person name="Ovrebo C."/>
            <person name="Racz N."/>
            <person name="Riley R."/>
            <person name="Savchenko A."/>
            <person name="Shiryaev A."/>
            <person name="Soop K."/>
            <person name="Spirin V."/>
            <person name="Szebenyi C."/>
            <person name="Tomsovsky M."/>
            <person name="Tulloss R.E."/>
            <person name="Uehling J."/>
            <person name="Grigoriev I.V."/>
            <person name="Vagvolgyi C."/>
            <person name="Papp T."/>
            <person name="Martin F.M."/>
            <person name="Miettinen O."/>
            <person name="Hibbett D.S."/>
            <person name="Nagy L.G."/>
        </authorList>
    </citation>
    <scope>NUCLEOTIDE SEQUENCE [LARGE SCALE GENOMIC DNA]</scope>
    <source>
        <strain evidence="4 5">FP101781</strain>
    </source>
</reference>
<accession>A0A4Y7TI00</accession>
<sequence>MASYITDAQQFKIDSFLALPQGNAIVYNGRGKSPLERLEENIAPGAMHNSSERCDAPKCHPQTRIALQRDIFATLKRIVLLKGAKGTGKTAIAGSIADISQERGLLAGSFFFSSVSKSANRRSKRYLIATLTYQLWQHPALRQHIGQRILSAIEYDPVIFTRGMKAQMEELILEPLRAIQVAGVVLSNGPRVIIQYHDPTLGSPSQGQAQRANEDDQLDILRVLLHAAASPVFPFRIIVTSRSEAPSIAISECLEANPITVDISLDGRPDTDADMTAFLVARFAEIQRRHSLPLNWPHQGYILQLVANAAGSFRLASATMRNISENTTRGVPVPPTQPQEPPDSIPDEGKDPEQPKQKQQVRWDVEPSQRIPMQVSTGERPADNQAKKFVPR</sequence>
<evidence type="ECO:0000313" key="4">
    <source>
        <dbReference type="EMBL" id="TEB33192.1"/>
    </source>
</evidence>
<dbReference type="STRING" id="71717.A0A4Y7TI00"/>
<protein>
    <recommendedName>
        <fullName evidence="3">Nephrocystin 3-like N-terminal domain-containing protein</fullName>
    </recommendedName>
</protein>
<keyword evidence="1" id="KW-0677">Repeat</keyword>
<organism evidence="4 5">
    <name type="scientific">Coprinellus micaceus</name>
    <name type="common">Glistening ink-cap mushroom</name>
    <name type="synonym">Coprinus micaceus</name>
    <dbReference type="NCBI Taxonomy" id="71717"/>
    <lineage>
        <taxon>Eukaryota</taxon>
        <taxon>Fungi</taxon>
        <taxon>Dikarya</taxon>
        <taxon>Basidiomycota</taxon>
        <taxon>Agaricomycotina</taxon>
        <taxon>Agaricomycetes</taxon>
        <taxon>Agaricomycetidae</taxon>
        <taxon>Agaricales</taxon>
        <taxon>Agaricineae</taxon>
        <taxon>Psathyrellaceae</taxon>
        <taxon>Coprinellus</taxon>
    </lineage>
</organism>
<name>A0A4Y7TI00_COPMI</name>
<dbReference type="EMBL" id="QPFP01000013">
    <property type="protein sequence ID" value="TEB33192.1"/>
    <property type="molecule type" value="Genomic_DNA"/>
</dbReference>
<feature type="compositionally biased region" description="Pro residues" evidence="2">
    <location>
        <begin position="332"/>
        <end position="344"/>
    </location>
</feature>